<dbReference type="EMBL" id="KQ433284">
    <property type="protein sequence ID" value="KOF62464.1"/>
    <property type="molecule type" value="Genomic_DNA"/>
</dbReference>
<dbReference type="InterPro" id="IPR018188">
    <property type="entry name" value="RNase_T2_His_AS_1"/>
</dbReference>
<evidence type="ECO:0000256" key="1">
    <source>
        <dbReference type="ARBA" id="ARBA00007469"/>
    </source>
</evidence>
<dbReference type="PROSITE" id="PS00531">
    <property type="entry name" value="RNASE_T2_2"/>
    <property type="match status" value="1"/>
</dbReference>
<dbReference type="OMA" id="PRSKCGE"/>
<accession>A0A0L8FFP9</accession>
<dbReference type="SUPFAM" id="SSF55895">
    <property type="entry name" value="Ribonuclease Rh-like"/>
    <property type="match status" value="1"/>
</dbReference>
<evidence type="ECO:0000256" key="3">
    <source>
        <dbReference type="PIRSR" id="PIRSR633697-1"/>
    </source>
</evidence>
<dbReference type="PANTHER" id="PTHR11240:SF22">
    <property type="entry name" value="RIBONUCLEASE T2"/>
    <property type="match status" value="1"/>
</dbReference>
<dbReference type="STRING" id="37653.A0A0L8FFP9"/>
<evidence type="ECO:0000256" key="4">
    <source>
        <dbReference type="RuleBase" id="RU004328"/>
    </source>
</evidence>
<dbReference type="InterPro" id="IPR033697">
    <property type="entry name" value="Ribonuclease_T2_eukaryotic"/>
</dbReference>
<dbReference type="Gene3D" id="3.90.730.10">
    <property type="entry name" value="Ribonuclease T2-like"/>
    <property type="match status" value="1"/>
</dbReference>
<dbReference type="InterPro" id="IPR001568">
    <property type="entry name" value="RNase_T2-like"/>
</dbReference>
<keyword evidence="5" id="KW-0812">Transmembrane</keyword>
<dbReference type="PANTHER" id="PTHR11240">
    <property type="entry name" value="RIBONUCLEASE T2"/>
    <property type="match status" value="1"/>
</dbReference>
<proteinExistence type="inferred from homology"/>
<comment type="similarity">
    <text evidence="1 4">Belongs to the RNase T2 family.</text>
</comment>
<dbReference type="AlphaFoldDB" id="A0A0L8FFP9"/>
<keyword evidence="2" id="KW-1015">Disulfide bond</keyword>
<dbReference type="InterPro" id="IPR036430">
    <property type="entry name" value="RNase_T2-like_sf"/>
</dbReference>
<dbReference type="GO" id="GO:0033897">
    <property type="term" value="F:ribonuclease T2 activity"/>
    <property type="evidence" value="ECO:0007669"/>
    <property type="project" value="InterPro"/>
</dbReference>
<feature type="active site" evidence="3">
    <location>
        <position position="48"/>
    </location>
</feature>
<dbReference type="PROSITE" id="PS00530">
    <property type="entry name" value="RNASE_T2_1"/>
    <property type="match status" value="1"/>
</dbReference>
<name>A0A0L8FFP9_OCTBM</name>
<protein>
    <submittedName>
        <fullName evidence="6">Uncharacterized protein</fullName>
    </submittedName>
</protein>
<dbReference type="GO" id="GO:0006401">
    <property type="term" value="P:RNA catabolic process"/>
    <property type="evidence" value="ECO:0007669"/>
    <property type="project" value="UniProtKB-ARBA"/>
</dbReference>
<dbReference type="CDD" id="cd01061">
    <property type="entry name" value="RNase_T2_euk"/>
    <property type="match status" value="1"/>
</dbReference>
<sequence>MRCNYFFYLIDRSSFDHYVFAQQWSGTFCEVNEYCLRKLTTRNAWTVHGLWPSNGSSSAFCSRGSSFDINKLKSIESQLKDKWPSYSSPSEEFWKHEWEKHGKCATRQGSMIPELTYFKQALDLNKKFDIYSVLKKKKIVPSYNKMYKVSDIKQALEKAFGTTVNLSCKTKDKKAYLTESRICLDLNFRPINCYRQFGNCKGKGQVKYLPSGSRSLYALHLGSIQPFLFLLILFWLS</sequence>
<gene>
    <name evidence="6" type="ORF">OCBIM_22023236mg</name>
</gene>
<dbReference type="Pfam" id="PF00445">
    <property type="entry name" value="Ribonuclease_T2"/>
    <property type="match status" value="1"/>
</dbReference>
<feature type="transmembrane region" description="Helical" evidence="5">
    <location>
        <begin position="216"/>
        <end position="236"/>
    </location>
</feature>
<organism evidence="6">
    <name type="scientific">Octopus bimaculoides</name>
    <name type="common">California two-spotted octopus</name>
    <dbReference type="NCBI Taxonomy" id="37653"/>
    <lineage>
        <taxon>Eukaryota</taxon>
        <taxon>Metazoa</taxon>
        <taxon>Spiralia</taxon>
        <taxon>Lophotrochozoa</taxon>
        <taxon>Mollusca</taxon>
        <taxon>Cephalopoda</taxon>
        <taxon>Coleoidea</taxon>
        <taxon>Octopodiformes</taxon>
        <taxon>Octopoda</taxon>
        <taxon>Incirrata</taxon>
        <taxon>Octopodidae</taxon>
        <taxon>Octopus</taxon>
    </lineage>
</organism>
<dbReference type="OrthoDB" id="435754at2759"/>
<feature type="active site" evidence="3">
    <location>
        <position position="101"/>
    </location>
</feature>
<keyword evidence="5" id="KW-0472">Membrane</keyword>
<dbReference type="GO" id="GO:0003723">
    <property type="term" value="F:RNA binding"/>
    <property type="evidence" value="ECO:0007669"/>
    <property type="project" value="InterPro"/>
</dbReference>
<evidence type="ECO:0000256" key="2">
    <source>
        <dbReference type="ARBA" id="ARBA00023157"/>
    </source>
</evidence>
<feature type="active site" evidence="3">
    <location>
        <position position="97"/>
    </location>
</feature>
<dbReference type="KEGG" id="obi:106883655"/>
<reference evidence="6" key="1">
    <citation type="submission" date="2015-07" db="EMBL/GenBank/DDBJ databases">
        <title>MeaNS - Measles Nucleotide Surveillance Program.</title>
        <authorList>
            <person name="Tran T."/>
            <person name="Druce J."/>
        </authorList>
    </citation>
    <scope>NUCLEOTIDE SEQUENCE</scope>
    <source>
        <strain evidence="6">UCB-OBI-ISO-001</strain>
        <tissue evidence="6">Gonad</tissue>
    </source>
</reference>
<evidence type="ECO:0000313" key="6">
    <source>
        <dbReference type="EMBL" id="KOF62464.1"/>
    </source>
</evidence>
<keyword evidence="5" id="KW-1133">Transmembrane helix</keyword>
<evidence type="ECO:0000256" key="5">
    <source>
        <dbReference type="SAM" id="Phobius"/>
    </source>
</evidence>
<dbReference type="InterPro" id="IPR033130">
    <property type="entry name" value="RNase_T2_His_AS_2"/>
</dbReference>